<dbReference type="InterPro" id="IPR003265">
    <property type="entry name" value="HhH-GPD_domain"/>
</dbReference>
<comment type="cofactor">
    <cofactor evidence="1">
        <name>[4Fe-4S] cluster</name>
        <dbReference type="ChEBI" id="CHEBI:49883"/>
    </cofactor>
</comment>
<keyword evidence="12" id="KW-0456">Lyase</keyword>
<keyword evidence="6" id="KW-0378">Hydrolase</keyword>
<keyword evidence="5" id="KW-0227">DNA damage</keyword>
<dbReference type="RefSeq" id="WP_345724488.1">
    <property type="nucleotide sequence ID" value="NZ_BAABRU010000026.1"/>
</dbReference>
<dbReference type="Pfam" id="PF00730">
    <property type="entry name" value="HhH-GPD"/>
    <property type="match status" value="1"/>
</dbReference>
<dbReference type="InterPro" id="IPR004035">
    <property type="entry name" value="Endouclease-III_FeS-bd_BS"/>
</dbReference>
<dbReference type="Gene3D" id="1.10.340.30">
    <property type="entry name" value="Hypothetical protein, domain 2"/>
    <property type="match status" value="1"/>
</dbReference>
<keyword evidence="8" id="KW-0411">Iron-sulfur</keyword>
<dbReference type="SMART" id="SM00525">
    <property type="entry name" value="FES"/>
    <property type="match status" value="1"/>
</dbReference>
<keyword evidence="10" id="KW-0326">Glycosidase</keyword>
<dbReference type="CDD" id="cd00056">
    <property type="entry name" value="ENDO3c"/>
    <property type="match status" value="1"/>
</dbReference>
<keyword evidence="9" id="KW-0234">DNA repair</keyword>
<accession>A0ABP9X8X2</accession>
<evidence type="ECO:0000259" key="11">
    <source>
        <dbReference type="SMART" id="SM00478"/>
    </source>
</evidence>
<proteinExistence type="inferred from homology"/>
<evidence type="ECO:0000256" key="4">
    <source>
        <dbReference type="ARBA" id="ARBA00022723"/>
    </source>
</evidence>
<dbReference type="InterPro" id="IPR003651">
    <property type="entry name" value="Endonuclease3_FeS-loop_motif"/>
</dbReference>
<feature type="domain" description="HhH-GPD" evidence="11">
    <location>
        <begin position="39"/>
        <end position="197"/>
    </location>
</feature>
<keyword evidence="4" id="KW-0479">Metal-binding</keyword>
<evidence type="ECO:0000256" key="10">
    <source>
        <dbReference type="ARBA" id="ARBA00023295"/>
    </source>
</evidence>
<dbReference type="PROSITE" id="PS00764">
    <property type="entry name" value="ENDONUCLEASE_III_1"/>
    <property type="match status" value="1"/>
</dbReference>
<evidence type="ECO:0000256" key="3">
    <source>
        <dbReference type="ARBA" id="ARBA00022485"/>
    </source>
</evidence>
<evidence type="ECO:0000256" key="1">
    <source>
        <dbReference type="ARBA" id="ARBA00001966"/>
    </source>
</evidence>
<dbReference type="SMART" id="SM00478">
    <property type="entry name" value="ENDO3c"/>
    <property type="match status" value="1"/>
</dbReference>
<gene>
    <name evidence="12" type="primary">pdg</name>
    <name evidence="12" type="ORF">Hgul01_04715</name>
</gene>
<dbReference type="GO" id="GO:0016829">
    <property type="term" value="F:lyase activity"/>
    <property type="evidence" value="ECO:0007669"/>
    <property type="project" value="UniProtKB-KW"/>
</dbReference>
<keyword evidence="7" id="KW-0408">Iron</keyword>
<dbReference type="PIRSF" id="PIRSF001435">
    <property type="entry name" value="Nth"/>
    <property type="match status" value="1"/>
</dbReference>
<reference evidence="12 13" key="1">
    <citation type="submission" date="2024-02" db="EMBL/GenBank/DDBJ databases">
        <title>Herpetosiphon gulosus NBRC 112829.</title>
        <authorList>
            <person name="Ichikawa N."/>
            <person name="Katano-Makiyama Y."/>
            <person name="Hidaka K."/>
        </authorList>
    </citation>
    <scope>NUCLEOTIDE SEQUENCE [LARGE SCALE GENOMIC DNA]</scope>
    <source>
        <strain evidence="12 13">NBRC 112829</strain>
    </source>
</reference>
<evidence type="ECO:0000256" key="6">
    <source>
        <dbReference type="ARBA" id="ARBA00022801"/>
    </source>
</evidence>
<comment type="caution">
    <text evidence="12">The sequence shown here is derived from an EMBL/GenBank/DDBJ whole genome shotgun (WGS) entry which is preliminary data.</text>
</comment>
<dbReference type="PANTHER" id="PTHR10359:SF18">
    <property type="entry name" value="ENDONUCLEASE III"/>
    <property type="match status" value="1"/>
</dbReference>
<evidence type="ECO:0000256" key="9">
    <source>
        <dbReference type="ARBA" id="ARBA00023204"/>
    </source>
</evidence>
<evidence type="ECO:0000256" key="5">
    <source>
        <dbReference type="ARBA" id="ARBA00022763"/>
    </source>
</evidence>
<dbReference type="PANTHER" id="PTHR10359">
    <property type="entry name" value="A/G-SPECIFIC ADENINE GLYCOSYLASE/ENDONUCLEASE III"/>
    <property type="match status" value="1"/>
</dbReference>
<dbReference type="Gene3D" id="1.10.1670.10">
    <property type="entry name" value="Helix-hairpin-Helix base-excision DNA repair enzymes (C-terminal)"/>
    <property type="match status" value="1"/>
</dbReference>
<protein>
    <submittedName>
        <fullName evidence="12">Ultraviolet N-glycosylase/AP lyase</fullName>
    </submittedName>
</protein>
<evidence type="ECO:0000256" key="2">
    <source>
        <dbReference type="ARBA" id="ARBA00008343"/>
    </source>
</evidence>
<organism evidence="12 13">
    <name type="scientific">Herpetosiphon gulosus</name>
    <dbReference type="NCBI Taxonomy" id="1973496"/>
    <lineage>
        <taxon>Bacteria</taxon>
        <taxon>Bacillati</taxon>
        <taxon>Chloroflexota</taxon>
        <taxon>Chloroflexia</taxon>
        <taxon>Herpetosiphonales</taxon>
        <taxon>Herpetosiphonaceae</taxon>
        <taxon>Herpetosiphon</taxon>
    </lineage>
</organism>
<name>A0ABP9X8X2_9CHLR</name>
<dbReference type="InterPro" id="IPR011257">
    <property type="entry name" value="DNA_glycosylase"/>
</dbReference>
<comment type="similarity">
    <text evidence="2">Belongs to the Nth/MutY family.</text>
</comment>
<dbReference type="SUPFAM" id="SSF48150">
    <property type="entry name" value="DNA-glycosylase"/>
    <property type="match status" value="1"/>
</dbReference>
<sequence>MQDLQAKAELVYRELVALHGFNQLVPRREPMHELISTMLSHQTTEANEERGYQNLRSTFPTWEAVLAAPVEAVAEAIKPANYAPAKAKNIQAALAKILAERGEISINFLAELSTEAAMAWLTGLRGVGPKTASLVLLFCFSKPILPVDTHVHRVSQRLGLVKAKTPTEAHEILWQLLPHDAEWLFNYHVALLRHGQRICLAQRPRCSQCPLTAQCLWYAANQAK</sequence>
<evidence type="ECO:0000313" key="13">
    <source>
        <dbReference type="Proteomes" id="UP001428290"/>
    </source>
</evidence>
<keyword evidence="3" id="KW-0004">4Fe-4S</keyword>
<dbReference type="Proteomes" id="UP001428290">
    <property type="component" value="Unassembled WGS sequence"/>
</dbReference>
<evidence type="ECO:0000256" key="7">
    <source>
        <dbReference type="ARBA" id="ARBA00023004"/>
    </source>
</evidence>
<dbReference type="EMBL" id="BAABRU010000026">
    <property type="protein sequence ID" value="GAA5530891.1"/>
    <property type="molecule type" value="Genomic_DNA"/>
</dbReference>
<keyword evidence="13" id="KW-1185">Reference proteome</keyword>
<dbReference type="InterPro" id="IPR023170">
    <property type="entry name" value="HhH_base_excis_C"/>
</dbReference>
<evidence type="ECO:0000256" key="8">
    <source>
        <dbReference type="ARBA" id="ARBA00023014"/>
    </source>
</evidence>
<evidence type="ECO:0000313" key="12">
    <source>
        <dbReference type="EMBL" id="GAA5530891.1"/>
    </source>
</evidence>